<keyword evidence="3" id="KW-1185">Reference proteome</keyword>
<dbReference type="Proteomes" id="UP000628669">
    <property type="component" value="Unassembled WGS sequence"/>
</dbReference>
<feature type="transmembrane region" description="Helical" evidence="1">
    <location>
        <begin position="29"/>
        <end position="55"/>
    </location>
</feature>
<proteinExistence type="predicted"/>
<feature type="transmembrane region" description="Helical" evidence="1">
    <location>
        <begin position="7"/>
        <end position="23"/>
    </location>
</feature>
<dbReference type="EMBL" id="JAENHK010000005">
    <property type="protein sequence ID" value="MBK1895445.1"/>
    <property type="molecule type" value="Genomic_DNA"/>
</dbReference>
<dbReference type="InterPro" id="IPR011990">
    <property type="entry name" value="TPR-like_helical_dom_sf"/>
</dbReference>
<comment type="caution">
    <text evidence="2">The sequence shown here is derived from an EMBL/GenBank/DDBJ whole genome shotgun (WGS) entry which is preliminary data.</text>
</comment>
<dbReference type="SUPFAM" id="SSF48452">
    <property type="entry name" value="TPR-like"/>
    <property type="match status" value="1"/>
</dbReference>
<sequence length="190" mass="22047">MNKYIKIVIAALLIIGGLYLMIFTRSLGWGIVVFLLAALPIFLFFKNEYILLAFWQLRKQNMQKAVTYLDHITNYQTQLHKSQYGYFHYLQGLTLAQEHPTKVEPLMKKALEYGLNMKHDRAMATLNLAASAISKGRKQEGQKLLEEAKRLDSAGMMTDQIKMMKDQLKMPTMQKHMHNPNMRQRGGKIR</sequence>
<evidence type="ECO:0000313" key="2">
    <source>
        <dbReference type="EMBL" id="MBK1895445.1"/>
    </source>
</evidence>
<evidence type="ECO:0000313" key="3">
    <source>
        <dbReference type="Proteomes" id="UP000628669"/>
    </source>
</evidence>
<dbReference type="RefSeq" id="WP_200244417.1">
    <property type="nucleotide sequence ID" value="NZ_JAENHK010000005.1"/>
</dbReference>
<keyword evidence="1" id="KW-1133">Transmembrane helix</keyword>
<name>A0ABS1FSP7_9FLAO</name>
<protein>
    <submittedName>
        <fullName evidence="2">Tetratricopeptide repeat protein</fullName>
    </submittedName>
</protein>
<evidence type="ECO:0000256" key="1">
    <source>
        <dbReference type="SAM" id="Phobius"/>
    </source>
</evidence>
<keyword evidence="1" id="KW-0472">Membrane</keyword>
<reference evidence="3" key="1">
    <citation type="submission" date="2021-01" db="EMBL/GenBank/DDBJ databases">
        <title>Genome public.</title>
        <authorList>
            <person name="Liu C."/>
            <person name="Sun Q."/>
        </authorList>
    </citation>
    <scope>NUCLEOTIDE SEQUENCE [LARGE SCALE GENOMIC DNA]</scope>
    <source>
        <strain evidence="3">YIM B02567</strain>
    </source>
</reference>
<gene>
    <name evidence="2" type="ORF">JHL15_06750</name>
</gene>
<organism evidence="2 3">
    <name type="scientific">Chryseobacterium paridis</name>
    <dbReference type="NCBI Taxonomy" id="2800328"/>
    <lineage>
        <taxon>Bacteria</taxon>
        <taxon>Pseudomonadati</taxon>
        <taxon>Bacteroidota</taxon>
        <taxon>Flavobacteriia</taxon>
        <taxon>Flavobacteriales</taxon>
        <taxon>Weeksellaceae</taxon>
        <taxon>Chryseobacterium group</taxon>
        <taxon>Chryseobacterium</taxon>
    </lineage>
</organism>
<dbReference type="Gene3D" id="1.25.40.10">
    <property type="entry name" value="Tetratricopeptide repeat domain"/>
    <property type="match status" value="1"/>
</dbReference>
<accession>A0ABS1FSP7</accession>
<keyword evidence="1" id="KW-0812">Transmembrane</keyword>